<keyword evidence="2" id="KW-1185">Reference proteome</keyword>
<dbReference type="AlphaFoldDB" id="A0A2I0TWZ2"/>
<evidence type="ECO:0000313" key="1">
    <source>
        <dbReference type="EMBL" id="PKU38223.1"/>
    </source>
</evidence>
<dbReference type="EMBL" id="KZ506815">
    <property type="protein sequence ID" value="PKU38223.1"/>
    <property type="molecule type" value="Genomic_DNA"/>
</dbReference>
<reference evidence="2" key="2">
    <citation type="submission" date="2017-12" db="EMBL/GenBank/DDBJ databases">
        <title>Genome sequence of the Bar-tailed Godwit (Limosa lapponica baueri).</title>
        <authorList>
            <person name="Lima N.C.B."/>
            <person name="Parody-Merino A.M."/>
            <person name="Battley P.F."/>
            <person name="Fidler A.E."/>
            <person name="Prosdocimi F."/>
        </authorList>
    </citation>
    <scope>NUCLEOTIDE SEQUENCE [LARGE SCALE GENOMIC DNA]</scope>
</reference>
<dbReference type="Proteomes" id="UP000233556">
    <property type="component" value="Unassembled WGS sequence"/>
</dbReference>
<protein>
    <submittedName>
        <fullName evidence="1">Uncharacterized protein</fullName>
    </submittedName>
</protein>
<sequence length="148" mass="16325">MPFSGNTVYELQHSDRINLLATCIFSKPPPCLTRPLHLQECSLPLQLREGQLHLLQQIIAMSSGYLSSLLYAPATTQGKIHYCNAVSSHPLPAADTGPGLGSVQRKCAEQSIFLHPLPTVVLCLHFRSPCHLNISILGRQGKAPHPWW</sequence>
<evidence type="ECO:0000313" key="2">
    <source>
        <dbReference type="Proteomes" id="UP000233556"/>
    </source>
</evidence>
<proteinExistence type="predicted"/>
<reference evidence="2" key="1">
    <citation type="submission" date="2017-11" db="EMBL/GenBank/DDBJ databases">
        <authorList>
            <person name="Lima N.C."/>
            <person name="Parody-Merino A.M."/>
            <person name="Battley P.F."/>
            <person name="Fidler A.E."/>
            <person name="Prosdocimi F."/>
        </authorList>
    </citation>
    <scope>NUCLEOTIDE SEQUENCE [LARGE SCALE GENOMIC DNA]</scope>
</reference>
<dbReference type="OrthoDB" id="10457806at2759"/>
<organism evidence="1 2">
    <name type="scientific">Limosa lapponica baueri</name>
    <dbReference type="NCBI Taxonomy" id="1758121"/>
    <lineage>
        <taxon>Eukaryota</taxon>
        <taxon>Metazoa</taxon>
        <taxon>Chordata</taxon>
        <taxon>Craniata</taxon>
        <taxon>Vertebrata</taxon>
        <taxon>Euteleostomi</taxon>
        <taxon>Archelosauria</taxon>
        <taxon>Archosauria</taxon>
        <taxon>Dinosauria</taxon>
        <taxon>Saurischia</taxon>
        <taxon>Theropoda</taxon>
        <taxon>Coelurosauria</taxon>
        <taxon>Aves</taxon>
        <taxon>Neognathae</taxon>
        <taxon>Neoaves</taxon>
        <taxon>Charadriiformes</taxon>
        <taxon>Scolopacidae</taxon>
        <taxon>Limosa</taxon>
    </lineage>
</organism>
<accession>A0A2I0TWZ2</accession>
<name>A0A2I0TWZ2_LIMLA</name>
<gene>
    <name evidence="1" type="ORF">llap_11477</name>
</gene>